<evidence type="ECO:0000313" key="2">
    <source>
        <dbReference type="Proteomes" id="UP000002508"/>
    </source>
</evidence>
<dbReference type="Proteomes" id="UP000002508">
    <property type="component" value="Chromosome"/>
</dbReference>
<keyword evidence="2" id="KW-1185">Reference proteome</keyword>
<evidence type="ECO:0000313" key="1">
    <source>
        <dbReference type="EMBL" id="ACL25626.1"/>
    </source>
</evidence>
<sequence>MEYAALELLHAGDHMTAQVPRLVHPHDDEPLAAAIARALHSSAVDYRQFTDLSELLARDAYLAEQVQELRQAWAITPPPATSVMARFRRRLAWWLFGPELAQINATHATLTRIVESLIAHLDTERALRQALSERLAALEQGHASSQHHP</sequence>
<dbReference type="STRING" id="326427.Cagg_2763"/>
<dbReference type="EMBL" id="CP001337">
    <property type="protein sequence ID" value="ACL25626.1"/>
    <property type="molecule type" value="Genomic_DNA"/>
</dbReference>
<reference evidence="1" key="1">
    <citation type="submission" date="2008-12" db="EMBL/GenBank/DDBJ databases">
        <title>Complete sequence of Chloroflexus aggregans DSM 9485.</title>
        <authorList>
            <consortium name="US DOE Joint Genome Institute"/>
            <person name="Lucas S."/>
            <person name="Copeland A."/>
            <person name="Lapidus A."/>
            <person name="Glavina del Rio T."/>
            <person name="Dalin E."/>
            <person name="Tice H."/>
            <person name="Pitluck S."/>
            <person name="Foster B."/>
            <person name="Larimer F."/>
            <person name="Land M."/>
            <person name="Hauser L."/>
            <person name="Kyrpides N."/>
            <person name="Mikhailova N."/>
            <person name="Bryant D."/>
            <person name="Richardson P."/>
        </authorList>
    </citation>
    <scope>NUCLEOTIDE SEQUENCE</scope>
    <source>
        <strain evidence="1">DSM 9485</strain>
    </source>
</reference>
<protein>
    <submittedName>
        <fullName evidence="1">Uncharacterized protein</fullName>
    </submittedName>
</protein>
<dbReference type="AlphaFoldDB" id="B8G5C0"/>
<organism evidence="1 2">
    <name type="scientific">Chloroflexus aggregans (strain MD-66 / DSM 9485)</name>
    <dbReference type="NCBI Taxonomy" id="326427"/>
    <lineage>
        <taxon>Bacteria</taxon>
        <taxon>Bacillati</taxon>
        <taxon>Chloroflexota</taxon>
        <taxon>Chloroflexia</taxon>
        <taxon>Chloroflexales</taxon>
        <taxon>Chloroflexineae</taxon>
        <taxon>Chloroflexaceae</taxon>
        <taxon>Chloroflexus</taxon>
    </lineage>
</organism>
<accession>B8G5C0</accession>
<name>B8G5C0_CHLAD</name>
<proteinExistence type="predicted"/>
<dbReference type="HOGENOM" id="CLU_1894131_0_0_0"/>
<gene>
    <name evidence="1" type="ordered locus">Cagg_2763</name>
</gene>
<dbReference type="KEGG" id="cag:Cagg_2763"/>